<dbReference type="InterPro" id="IPR002156">
    <property type="entry name" value="RNaseH_domain"/>
</dbReference>
<dbReference type="Pfam" id="PF13456">
    <property type="entry name" value="RVT_3"/>
    <property type="match status" value="1"/>
</dbReference>
<dbReference type="PANTHER" id="PTHR47074">
    <property type="entry name" value="BNAC02G40300D PROTEIN"/>
    <property type="match status" value="1"/>
</dbReference>
<dbReference type="CDD" id="cd06222">
    <property type="entry name" value="RNase_H_like"/>
    <property type="match status" value="1"/>
</dbReference>
<feature type="non-terminal residue" evidence="3">
    <location>
        <position position="1"/>
    </location>
</feature>
<reference evidence="3" key="1">
    <citation type="submission" date="2018-11" db="EMBL/GenBank/DDBJ databases">
        <authorList>
            <consortium name="Genoscope - CEA"/>
            <person name="William W."/>
        </authorList>
    </citation>
    <scope>NUCLEOTIDE SEQUENCE</scope>
</reference>
<dbReference type="InterPro" id="IPR012337">
    <property type="entry name" value="RNaseH-like_sf"/>
</dbReference>
<dbReference type="Gene3D" id="3.30.420.10">
    <property type="entry name" value="Ribonuclease H-like superfamily/Ribonuclease H"/>
    <property type="match status" value="1"/>
</dbReference>
<feature type="non-terminal residue" evidence="3">
    <location>
        <position position="194"/>
    </location>
</feature>
<organism evidence="3">
    <name type="scientific">Brassica campestris</name>
    <name type="common">Field mustard</name>
    <dbReference type="NCBI Taxonomy" id="3711"/>
    <lineage>
        <taxon>Eukaryota</taxon>
        <taxon>Viridiplantae</taxon>
        <taxon>Streptophyta</taxon>
        <taxon>Embryophyta</taxon>
        <taxon>Tracheophyta</taxon>
        <taxon>Spermatophyta</taxon>
        <taxon>Magnoliopsida</taxon>
        <taxon>eudicotyledons</taxon>
        <taxon>Gunneridae</taxon>
        <taxon>Pentapetalae</taxon>
        <taxon>rosids</taxon>
        <taxon>malvids</taxon>
        <taxon>Brassicales</taxon>
        <taxon>Brassicaceae</taxon>
        <taxon>Brassiceae</taxon>
        <taxon>Brassica</taxon>
    </lineage>
</organism>
<dbReference type="Gramene" id="A09p26220.2_BraZ1">
    <property type="protein sequence ID" value="A09p26220.2_BraZ1.CDS"/>
    <property type="gene ID" value="A09g26220.2_BraZ1"/>
</dbReference>
<dbReference type="GO" id="GO:0004523">
    <property type="term" value="F:RNA-DNA hybrid ribonuclease activity"/>
    <property type="evidence" value="ECO:0007669"/>
    <property type="project" value="InterPro"/>
</dbReference>
<protein>
    <recommendedName>
        <fullName evidence="1">RNase H type-1 domain-containing protein</fullName>
    </recommendedName>
</protein>
<gene>
    <name evidence="3" type="ORF">BRAA09T38022Z</name>
    <name evidence="2" type="ORF">BRAPAZ1V2_A09P26220.2</name>
</gene>
<dbReference type="SUPFAM" id="SSF53098">
    <property type="entry name" value="Ribonuclease H-like"/>
    <property type="match status" value="1"/>
</dbReference>
<evidence type="ECO:0000313" key="2">
    <source>
        <dbReference type="EMBL" id="CAG7862155.1"/>
    </source>
</evidence>
<dbReference type="InterPro" id="IPR036397">
    <property type="entry name" value="RNaseH_sf"/>
</dbReference>
<accession>A0A3P5YHT6</accession>
<proteinExistence type="predicted"/>
<dbReference type="GO" id="GO:0003676">
    <property type="term" value="F:nucleic acid binding"/>
    <property type="evidence" value="ECO:0007669"/>
    <property type="project" value="InterPro"/>
</dbReference>
<dbReference type="EMBL" id="LS974625">
    <property type="protein sequence ID" value="CAG7862155.1"/>
    <property type="molecule type" value="Genomic_DNA"/>
</dbReference>
<dbReference type="AlphaFoldDB" id="A0A3P5YHT6"/>
<dbReference type="EMBL" id="LR031568">
    <property type="protein sequence ID" value="VDC60411.1"/>
    <property type="molecule type" value="Genomic_DNA"/>
</dbReference>
<feature type="domain" description="RNase H type-1" evidence="1">
    <location>
        <begin position="77"/>
        <end position="184"/>
    </location>
</feature>
<name>A0A3P5YHT6_BRACM</name>
<dbReference type="PANTHER" id="PTHR47074:SF49">
    <property type="entry name" value="POLYNUCLEOTIDYL TRANSFERASE, RIBONUCLEASE H-LIKE SUPERFAMILY PROTEIN"/>
    <property type="match status" value="1"/>
</dbReference>
<evidence type="ECO:0000313" key="3">
    <source>
        <dbReference type="EMBL" id="VDC60411.1"/>
    </source>
</evidence>
<dbReference type="Proteomes" id="UP000694005">
    <property type="component" value="Chromosome A09"/>
</dbReference>
<dbReference type="InterPro" id="IPR044730">
    <property type="entry name" value="RNase_H-like_dom_plant"/>
</dbReference>
<evidence type="ECO:0000259" key="1">
    <source>
        <dbReference type="Pfam" id="PF13456"/>
    </source>
</evidence>
<dbReference type="InterPro" id="IPR052929">
    <property type="entry name" value="RNase_H-like_EbsB-rel"/>
</dbReference>
<sequence>MINLPPTGLVTPLYPWIFWVLWTSRNQLLFEDKSFSETERMLKAIKAAVKWQEATNLLTATRLPTKKPNSVSLKDCMGWVSTKAGGSVLFKGTVTRRNVASALVAEAMALKTALLEAVSHGLTDIICFSDSKCLIDLITRKKTVVALQGLLHDLGVLSDSCNSISFCFIPRGRNEVADSLAKNALFCLSNNPSG</sequence>